<dbReference type="STRING" id="571933.SAMN05216362_10931"/>
<dbReference type="NCBIfam" id="NF006756">
    <property type="entry name" value="PRK09276.1"/>
    <property type="match status" value="1"/>
</dbReference>
<dbReference type="SUPFAM" id="SSF53383">
    <property type="entry name" value="PLP-dependent transferases"/>
    <property type="match status" value="1"/>
</dbReference>
<keyword evidence="7" id="KW-1185">Reference proteome</keyword>
<accession>A0A1H9ED48</accession>
<reference evidence="6 7" key="1">
    <citation type="submission" date="2016-10" db="EMBL/GenBank/DDBJ databases">
        <authorList>
            <person name="de Groot N.N."/>
        </authorList>
    </citation>
    <scope>NUCLEOTIDE SEQUENCE [LARGE SCALE GENOMIC DNA]</scope>
    <source>
        <strain evidence="6 7">DSM 21633</strain>
    </source>
</reference>
<evidence type="ECO:0000313" key="7">
    <source>
        <dbReference type="Proteomes" id="UP000199427"/>
    </source>
</evidence>
<dbReference type="CDD" id="cd00609">
    <property type="entry name" value="AAT_like"/>
    <property type="match status" value="1"/>
</dbReference>
<dbReference type="Gene3D" id="3.90.1150.10">
    <property type="entry name" value="Aspartate Aminotransferase, domain 1"/>
    <property type="match status" value="1"/>
</dbReference>
<organism evidence="6 7">
    <name type="scientific">Piscibacillus halophilus</name>
    <dbReference type="NCBI Taxonomy" id="571933"/>
    <lineage>
        <taxon>Bacteria</taxon>
        <taxon>Bacillati</taxon>
        <taxon>Bacillota</taxon>
        <taxon>Bacilli</taxon>
        <taxon>Bacillales</taxon>
        <taxon>Bacillaceae</taxon>
        <taxon>Piscibacillus</taxon>
    </lineage>
</organism>
<dbReference type="InterPro" id="IPR015421">
    <property type="entry name" value="PyrdxlP-dep_Trfase_major"/>
</dbReference>
<keyword evidence="2 4" id="KW-0032">Aminotransferase</keyword>
<dbReference type="Gene3D" id="3.40.640.10">
    <property type="entry name" value="Type I PLP-dependent aspartate aminotransferase-like (Major domain)"/>
    <property type="match status" value="1"/>
</dbReference>
<dbReference type="InterPro" id="IPR004838">
    <property type="entry name" value="NHTrfase_class1_PyrdxlP-BS"/>
</dbReference>
<dbReference type="GO" id="GO:0008483">
    <property type="term" value="F:transaminase activity"/>
    <property type="evidence" value="ECO:0007669"/>
    <property type="project" value="UniProtKB-KW"/>
</dbReference>
<dbReference type="InterPro" id="IPR050881">
    <property type="entry name" value="LL-DAP_aminotransferase"/>
</dbReference>
<dbReference type="PANTHER" id="PTHR42832">
    <property type="entry name" value="AMINO ACID AMINOTRANSFERASE"/>
    <property type="match status" value="1"/>
</dbReference>
<dbReference type="PROSITE" id="PS00105">
    <property type="entry name" value="AA_TRANSFER_CLASS_1"/>
    <property type="match status" value="1"/>
</dbReference>
<comment type="cofactor">
    <cofactor evidence="1 4">
        <name>pyridoxal 5'-phosphate</name>
        <dbReference type="ChEBI" id="CHEBI:597326"/>
    </cofactor>
</comment>
<proteinExistence type="inferred from homology"/>
<dbReference type="PANTHER" id="PTHR42832:SF3">
    <property type="entry name" value="L-GLUTAMINE--4-(METHYLSULFANYL)-2-OXOBUTANOATE AMINOTRANSFERASE"/>
    <property type="match status" value="1"/>
</dbReference>
<protein>
    <recommendedName>
        <fullName evidence="4">Aminotransferase</fullName>
        <ecNumber evidence="4">2.6.1.-</ecNumber>
    </recommendedName>
</protein>
<dbReference type="InterPro" id="IPR015424">
    <property type="entry name" value="PyrdxlP-dep_Trfase"/>
</dbReference>
<evidence type="ECO:0000256" key="3">
    <source>
        <dbReference type="ARBA" id="ARBA00022679"/>
    </source>
</evidence>
<dbReference type="RefSeq" id="WP_091773175.1">
    <property type="nucleotide sequence ID" value="NZ_FOES01000009.1"/>
</dbReference>
<dbReference type="AlphaFoldDB" id="A0A1H9ED48"/>
<evidence type="ECO:0000256" key="1">
    <source>
        <dbReference type="ARBA" id="ARBA00001933"/>
    </source>
</evidence>
<sequence>MDFHSERVQTLPPYIFSRVYKRKKELEESGMDIIDLGIGAPDLPTPTFVIDELVKEAYKSSNHRYSPYSGSQEFREAVAHFYEKHYGVTLNPDEEVLTLIGSKEGIANLISAVINPTETVMVPDPGYPVYESAIHLAGGQTTYLPLEAEKDFQPNFQQTPKTDYEKSKLLILNYPNNPTAGTVEVDVFEKAVSLARKYQFAIAHDAAYDLVTFGDYRAPSLLEVSGAKEIGVEFGSLSKSFNMTGWRIGYVVGNRDLIQALSIVKSNTDTSQFLPIQKAGAKALLSDLSTVSENNQVYEGRLDFVMSVLEEMGIHVKRPRGTFFVWAKVPEGWTSMEFSSELLEKAGVIVTPGNAFGKSGEGYFRISLSVPNERLNEAMSRMKYLLTND</sequence>
<evidence type="ECO:0000313" key="6">
    <source>
        <dbReference type="EMBL" id="SEQ23579.1"/>
    </source>
</evidence>
<name>A0A1H9ED48_9BACI</name>
<evidence type="ECO:0000256" key="4">
    <source>
        <dbReference type="RuleBase" id="RU000481"/>
    </source>
</evidence>
<dbReference type="InterPro" id="IPR015422">
    <property type="entry name" value="PyrdxlP-dep_Trfase_small"/>
</dbReference>
<dbReference type="EMBL" id="FOES01000009">
    <property type="protein sequence ID" value="SEQ23579.1"/>
    <property type="molecule type" value="Genomic_DNA"/>
</dbReference>
<comment type="similarity">
    <text evidence="4">Belongs to the class-I pyridoxal-phosphate-dependent aminotransferase family.</text>
</comment>
<evidence type="ECO:0000256" key="2">
    <source>
        <dbReference type="ARBA" id="ARBA00022576"/>
    </source>
</evidence>
<evidence type="ECO:0000259" key="5">
    <source>
        <dbReference type="Pfam" id="PF00155"/>
    </source>
</evidence>
<dbReference type="GO" id="GO:0030170">
    <property type="term" value="F:pyridoxal phosphate binding"/>
    <property type="evidence" value="ECO:0007669"/>
    <property type="project" value="InterPro"/>
</dbReference>
<dbReference type="OrthoDB" id="9802328at2"/>
<gene>
    <name evidence="6" type="ORF">SAMN05216362_10931</name>
</gene>
<dbReference type="EC" id="2.6.1.-" evidence="4"/>
<keyword evidence="3 4" id="KW-0808">Transferase</keyword>
<dbReference type="Proteomes" id="UP000199427">
    <property type="component" value="Unassembled WGS sequence"/>
</dbReference>
<dbReference type="Pfam" id="PF00155">
    <property type="entry name" value="Aminotran_1_2"/>
    <property type="match status" value="1"/>
</dbReference>
<feature type="domain" description="Aminotransferase class I/classII large" evidence="5">
    <location>
        <begin position="32"/>
        <end position="381"/>
    </location>
</feature>
<dbReference type="InterPro" id="IPR004839">
    <property type="entry name" value="Aminotransferase_I/II_large"/>
</dbReference>